<organism evidence="3">
    <name type="scientific">Arthroderma gypseum (strain ATCC MYA-4604 / CBS 118893)</name>
    <name type="common">Microsporum gypseum</name>
    <dbReference type="NCBI Taxonomy" id="535722"/>
    <lineage>
        <taxon>Eukaryota</taxon>
        <taxon>Fungi</taxon>
        <taxon>Dikarya</taxon>
        <taxon>Ascomycota</taxon>
        <taxon>Pezizomycotina</taxon>
        <taxon>Eurotiomycetes</taxon>
        <taxon>Eurotiomycetidae</taxon>
        <taxon>Onygenales</taxon>
        <taxon>Arthrodermataceae</taxon>
        <taxon>Nannizzia</taxon>
    </lineage>
</organism>
<feature type="region of interest" description="Disordered" evidence="1">
    <location>
        <begin position="1"/>
        <end position="153"/>
    </location>
</feature>
<dbReference type="VEuPathDB" id="FungiDB:MGYG_08139"/>
<proteinExistence type="predicted"/>
<evidence type="ECO:0000256" key="1">
    <source>
        <dbReference type="SAM" id="MobiDB-lite"/>
    </source>
</evidence>
<accession>E4V553</accession>
<feature type="compositionally biased region" description="Polar residues" evidence="1">
    <location>
        <begin position="113"/>
        <end position="132"/>
    </location>
</feature>
<evidence type="ECO:0000313" key="3">
    <source>
        <dbReference type="Proteomes" id="UP000002669"/>
    </source>
</evidence>
<sequence>MRNAAKTRRDELKRRLNAHRPPVQSISDPQGAPETPSRTHASALQPVQAPWDGPNWIPTRTARSLPARPEQDTNKDDEKEDENEGELGWWKRSGFAGAPSQDDYRKVIGQTGTGLCSQTRPDSVSPSLSALSQPGALQRTNRNSSKGSVSEKA</sequence>
<dbReference type="Proteomes" id="UP000002669">
    <property type="component" value="Unassembled WGS sequence"/>
</dbReference>
<name>E4V553_ARTGP</name>
<gene>
    <name evidence="2" type="ORF">MGYG_08139</name>
</gene>
<dbReference type="RefSeq" id="XP_003169962.1">
    <property type="nucleotide sequence ID" value="XM_003169914.1"/>
</dbReference>
<evidence type="ECO:0000313" key="2">
    <source>
        <dbReference type="EMBL" id="EFR05127.1"/>
    </source>
</evidence>
<dbReference type="InParanoid" id="E4V553"/>
<keyword evidence="3" id="KW-1185">Reference proteome</keyword>
<dbReference type="HOGENOM" id="CLU_1712818_0_0_1"/>
<reference evidence="3" key="1">
    <citation type="journal article" date="2012" name="MBio">
        <title>Comparative genome analysis of Trichophyton rubrum and related dermatophytes reveals candidate genes involved in infection.</title>
        <authorList>
            <person name="Martinez D.A."/>
            <person name="Oliver B.G."/>
            <person name="Graeser Y."/>
            <person name="Goldberg J.M."/>
            <person name="Li W."/>
            <person name="Martinez-Rossi N.M."/>
            <person name="Monod M."/>
            <person name="Shelest E."/>
            <person name="Barton R.C."/>
            <person name="Birch E."/>
            <person name="Brakhage A.A."/>
            <person name="Chen Z."/>
            <person name="Gurr S.J."/>
            <person name="Heiman D."/>
            <person name="Heitman J."/>
            <person name="Kosti I."/>
            <person name="Rossi A."/>
            <person name="Saif S."/>
            <person name="Samalova M."/>
            <person name="Saunders C.W."/>
            <person name="Shea T."/>
            <person name="Summerbell R.C."/>
            <person name="Xu J."/>
            <person name="Young S."/>
            <person name="Zeng Q."/>
            <person name="Birren B.W."/>
            <person name="Cuomo C.A."/>
            <person name="White T.C."/>
        </authorList>
    </citation>
    <scope>NUCLEOTIDE SEQUENCE [LARGE SCALE GENOMIC DNA]</scope>
    <source>
        <strain evidence="3">ATCC MYA-4604 / CBS 118893</strain>
    </source>
</reference>
<dbReference type="AlphaFoldDB" id="E4V553"/>
<protein>
    <submittedName>
        <fullName evidence="2">Uncharacterized protein</fullName>
    </submittedName>
</protein>
<dbReference type="EMBL" id="DS989829">
    <property type="protein sequence ID" value="EFR05127.1"/>
    <property type="molecule type" value="Genomic_DNA"/>
</dbReference>
<feature type="compositionally biased region" description="Polar residues" evidence="1">
    <location>
        <begin position="138"/>
        <end position="153"/>
    </location>
</feature>
<dbReference type="GeneID" id="10025197"/>